<protein>
    <recommendedName>
        <fullName evidence="5">Cytoplasmic dynein 2 light intermediate chain 1</fullName>
    </recommendedName>
</protein>
<name>A0ABR1DJB5_NECAM</name>
<reference evidence="16 17" key="1">
    <citation type="submission" date="2023-08" db="EMBL/GenBank/DDBJ databases">
        <title>A Necator americanus chromosomal reference genome.</title>
        <authorList>
            <person name="Ilik V."/>
            <person name="Petrzelkova K.J."/>
            <person name="Pardy F."/>
            <person name="Fuh T."/>
            <person name="Niatou-Singa F.S."/>
            <person name="Gouil Q."/>
            <person name="Baker L."/>
            <person name="Ritchie M.E."/>
            <person name="Jex A.R."/>
            <person name="Gazzola D."/>
            <person name="Li H."/>
            <person name="Toshio Fujiwara R."/>
            <person name="Zhan B."/>
            <person name="Aroian R.V."/>
            <person name="Pafco B."/>
            <person name="Schwarz E.M."/>
        </authorList>
    </citation>
    <scope>NUCLEOTIDE SEQUENCE [LARGE SCALE GENOMIC DNA]</scope>
    <source>
        <strain evidence="16 17">Aroian</strain>
        <tissue evidence="16">Whole animal</tissue>
    </source>
</reference>
<sequence>MLDMWELAKRKIRENEDKTAKFNEPMDEKADDGAPRRTTTHIVMCGVSQSGKSTLVNKFLDRNEEPKETTALEYIYARRTRGNHKDVCHIWELGGGTKFAQLLAIPFVKKNIESASLTVVLDLTRPNELWATMEQLMTAAYRYVEAAIKELDQQRQEVLKNRSTSRTSEYKARTSCMLPLAKVLAAEMN</sequence>
<evidence type="ECO:0000256" key="15">
    <source>
        <dbReference type="SAM" id="MobiDB-lite"/>
    </source>
</evidence>
<dbReference type="Pfam" id="PF05783">
    <property type="entry name" value="DLIC"/>
    <property type="match status" value="1"/>
</dbReference>
<gene>
    <name evidence="16" type="primary">Necator_chrIV.g15791</name>
    <name evidence="16" type="ORF">RB195_002496</name>
</gene>
<evidence type="ECO:0000256" key="5">
    <source>
        <dbReference type="ARBA" id="ARBA00018863"/>
    </source>
</evidence>
<evidence type="ECO:0000256" key="10">
    <source>
        <dbReference type="ARBA" id="ARBA00023017"/>
    </source>
</evidence>
<comment type="caution">
    <text evidence="16">The sequence shown here is derived from an EMBL/GenBank/DDBJ whole genome shotgun (WGS) entry which is preliminary data.</text>
</comment>
<dbReference type="PANTHER" id="PTHR13236">
    <property type="entry name" value="DYNEIN 2 LIGHT INTERMEDIATE CHAIN, ISOFORM 2"/>
    <property type="match status" value="1"/>
</dbReference>
<keyword evidence="6" id="KW-0217">Developmental protein</keyword>
<dbReference type="SUPFAM" id="SSF52540">
    <property type="entry name" value="P-loop containing nucleoside triphosphate hydrolases"/>
    <property type="match status" value="1"/>
</dbReference>
<keyword evidence="9" id="KW-0970">Cilium biogenesis/degradation</keyword>
<keyword evidence="11" id="KW-0969">Cilium</keyword>
<keyword evidence="13" id="KW-0206">Cytoskeleton</keyword>
<accession>A0ABR1DJB5</accession>
<proteinExistence type="inferred from homology"/>
<evidence type="ECO:0000313" key="17">
    <source>
        <dbReference type="Proteomes" id="UP001303046"/>
    </source>
</evidence>
<dbReference type="Gene3D" id="3.40.50.300">
    <property type="entry name" value="P-loop containing nucleotide triphosphate hydrolases"/>
    <property type="match status" value="1"/>
</dbReference>
<feature type="region of interest" description="Disordered" evidence="15">
    <location>
        <begin position="16"/>
        <end position="35"/>
    </location>
</feature>
<evidence type="ECO:0000256" key="12">
    <source>
        <dbReference type="ARBA" id="ARBA00023175"/>
    </source>
</evidence>
<evidence type="ECO:0000256" key="2">
    <source>
        <dbReference type="ARBA" id="ARBA00004300"/>
    </source>
</evidence>
<dbReference type="Proteomes" id="UP001303046">
    <property type="component" value="Unassembled WGS sequence"/>
</dbReference>
<dbReference type="EMBL" id="JAVFWL010000004">
    <property type="protein sequence ID" value="KAK6750560.1"/>
    <property type="molecule type" value="Genomic_DNA"/>
</dbReference>
<organism evidence="16 17">
    <name type="scientific">Necator americanus</name>
    <name type="common">Human hookworm</name>
    <dbReference type="NCBI Taxonomy" id="51031"/>
    <lineage>
        <taxon>Eukaryota</taxon>
        <taxon>Metazoa</taxon>
        <taxon>Ecdysozoa</taxon>
        <taxon>Nematoda</taxon>
        <taxon>Chromadorea</taxon>
        <taxon>Rhabditida</taxon>
        <taxon>Rhabditina</taxon>
        <taxon>Rhabditomorpha</taxon>
        <taxon>Strongyloidea</taxon>
        <taxon>Ancylostomatidae</taxon>
        <taxon>Bunostominae</taxon>
        <taxon>Necator</taxon>
    </lineage>
</organism>
<evidence type="ECO:0000256" key="13">
    <source>
        <dbReference type="ARBA" id="ARBA00023212"/>
    </source>
</evidence>
<keyword evidence="8" id="KW-0493">Microtubule</keyword>
<comment type="similarity">
    <text evidence="4">Belongs to the dynein light intermediate chain family.</text>
</comment>
<dbReference type="InterPro" id="IPR027417">
    <property type="entry name" value="P-loop_NTPase"/>
</dbReference>
<keyword evidence="7" id="KW-0963">Cytoplasm</keyword>
<dbReference type="InterPro" id="IPR040045">
    <property type="entry name" value="DYNC2LI1"/>
</dbReference>
<evidence type="ECO:0000256" key="1">
    <source>
        <dbReference type="ARBA" id="ARBA00004120"/>
    </source>
</evidence>
<evidence type="ECO:0000313" key="16">
    <source>
        <dbReference type="EMBL" id="KAK6750560.1"/>
    </source>
</evidence>
<dbReference type="PANTHER" id="PTHR13236:SF0">
    <property type="entry name" value="CYTOPLASMIC DYNEIN 2 LIGHT INTERMEDIATE CHAIN 1"/>
    <property type="match status" value="1"/>
</dbReference>
<evidence type="ECO:0000256" key="6">
    <source>
        <dbReference type="ARBA" id="ARBA00022473"/>
    </source>
</evidence>
<evidence type="ECO:0000256" key="4">
    <source>
        <dbReference type="ARBA" id="ARBA00006831"/>
    </source>
</evidence>
<keyword evidence="17" id="KW-1185">Reference proteome</keyword>
<evidence type="ECO:0000256" key="11">
    <source>
        <dbReference type="ARBA" id="ARBA00023069"/>
    </source>
</evidence>
<keyword evidence="12" id="KW-0505">Motor protein</keyword>
<keyword evidence="14" id="KW-0966">Cell projection</keyword>
<evidence type="ECO:0000256" key="8">
    <source>
        <dbReference type="ARBA" id="ARBA00022701"/>
    </source>
</evidence>
<comment type="subcellular location">
    <subcellularLocation>
        <location evidence="3">Cytoplasm</location>
        <location evidence="3">Cytoskeleton</location>
        <location evidence="3">Cilium axoneme</location>
    </subcellularLocation>
    <subcellularLocation>
        <location evidence="1">Cytoplasm</location>
        <location evidence="1">Cytoskeleton</location>
        <location evidence="1">Cilium basal body</location>
    </subcellularLocation>
    <subcellularLocation>
        <location evidence="2">Cytoplasm</location>
        <location evidence="2">Cytoskeleton</location>
        <location evidence="2">Microtubule organizing center</location>
        <location evidence="2">Centrosome</location>
    </subcellularLocation>
</comment>
<keyword evidence="10" id="KW-0243">Dynein</keyword>
<evidence type="ECO:0000256" key="7">
    <source>
        <dbReference type="ARBA" id="ARBA00022490"/>
    </source>
</evidence>
<evidence type="ECO:0000256" key="3">
    <source>
        <dbReference type="ARBA" id="ARBA00004430"/>
    </source>
</evidence>
<evidence type="ECO:0000256" key="14">
    <source>
        <dbReference type="ARBA" id="ARBA00023273"/>
    </source>
</evidence>
<evidence type="ECO:0000256" key="9">
    <source>
        <dbReference type="ARBA" id="ARBA00022794"/>
    </source>
</evidence>
<dbReference type="InterPro" id="IPR022780">
    <property type="entry name" value="Dynein_light_int_chain"/>
</dbReference>